<dbReference type="PANTHER" id="PTHR39430:SF1">
    <property type="entry name" value="PROTEASE"/>
    <property type="match status" value="1"/>
</dbReference>
<comment type="caution">
    <text evidence="3">The sequence shown here is derived from an EMBL/GenBank/DDBJ whole genome shotgun (WGS) entry which is preliminary data.</text>
</comment>
<feature type="transmembrane region" description="Helical" evidence="1">
    <location>
        <begin position="112"/>
        <end position="129"/>
    </location>
</feature>
<keyword evidence="1" id="KW-0812">Transmembrane</keyword>
<keyword evidence="1" id="KW-0472">Membrane</keyword>
<evidence type="ECO:0000259" key="2">
    <source>
        <dbReference type="Pfam" id="PF02517"/>
    </source>
</evidence>
<dbReference type="PANTHER" id="PTHR39430">
    <property type="entry name" value="MEMBRANE-ASSOCIATED PROTEASE-RELATED"/>
    <property type="match status" value="1"/>
</dbReference>
<feature type="transmembrane region" description="Helical" evidence="1">
    <location>
        <begin position="78"/>
        <end position="100"/>
    </location>
</feature>
<sequence length="222" mass="25695">MKQQKPASTIQKALNVWAISVFIWSIYRYYFKTSLPIWFDEFIAKPMVFLGPLSYYVTRYEKKNVLAAVDLKFKNIRADVILGLVIGLIFFSAAFFGYLTKYHSLTPLVSKLSISWILFYILISFASGISEEILSRGFVLKRLYEESKNVITSTTFASFLFFFLHVPILFSNPKFTGVILIQVMMTDIVLSFAVSFLYLQRRSVALPILIHAFYNLSIYLFI</sequence>
<keyword evidence="1" id="KW-1133">Transmembrane helix</keyword>
<name>A0A1F7JAG0_9BACT</name>
<reference evidence="3 4" key="1">
    <citation type="journal article" date="2016" name="Nat. Commun.">
        <title>Thousands of microbial genomes shed light on interconnected biogeochemical processes in an aquifer system.</title>
        <authorList>
            <person name="Anantharaman K."/>
            <person name="Brown C.T."/>
            <person name="Hug L.A."/>
            <person name="Sharon I."/>
            <person name="Castelle C.J."/>
            <person name="Probst A.J."/>
            <person name="Thomas B.C."/>
            <person name="Singh A."/>
            <person name="Wilkins M.J."/>
            <person name="Karaoz U."/>
            <person name="Brodie E.L."/>
            <person name="Williams K.H."/>
            <person name="Hubbard S.S."/>
            <person name="Banfield J.F."/>
        </authorList>
    </citation>
    <scope>NUCLEOTIDE SEQUENCE [LARGE SCALE GENOMIC DNA]</scope>
</reference>
<feature type="transmembrane region" description="Helical" evidence="1">
    <location>
        <begin position="150"/>
        <end position="170"/>
    </location>
</feature>
<feature type="transmembrane region" description="Helical" evidence="1">
    <location>
        <begin position="37"/>
        <end position="57"/>
    </location>
</feature>
<feature type="domain" description="CAAX prenyl protease 2/Lysostaphin resistance protein A-like" evidence="2">
    <location>
        <begin position="115"/>
        <end position="216"/>
    </location>
</feature>
<organism evidence="3 4">
    <name type="scientific">Candidatus Roizmanbacteria bacterium RIFCSPLOWO2_01_FULL_41_22</name>
    <dbReference type="NCBI Taxonomy" id="1802067"/>
    <lineage>
        <taxon>Bacteria</taxon>
        <taxon>Candidatus Roizmaniibacteriota</taxon>
    </lineage>
</organism>
<dbReference type="InterPro" id="IPR003675">
    <property type="entry name" value="Rce1/LyrA-like_dom"/>
</dbReference>
<feature type="transmembrane region" description="Helical" evidence="1">
    <location>
        <begin position="12"/>
        <end position="31"/>
    </location>
</feature>
<proteinExistence type="predicted"/>
<evidence type="ECO:0000313" key="3">
    <source>
        <dbReference type="EMBL" id="OGK52628.1"/>
    </source>
</evidence>
<dbReference type="GO" id="GO:0080120">
    <property type="term" value="P:CAAX-box protein maturation"/>
    <property type="evidence" value="ECO:0007669"/>
    <property type="project" value="UniProtKB-ARBA"/>
</dbReference>
<gene>
    <name evidence="3" type="ORF">A2966_02180</name>
</gene>
<evidence type="ECO:0000313" key="4">
    <source>
        <dbReference type="Proteomes" id="UP000176480"/>
    </source>
</evidence>
<dbReference type="STRING" id="1802067.A2966_02180"/>
<protein>
    <recommendedName>
        <fullName evidence="2">CAAX prenyl protease 2/Lysostaphin resistance protein A-like domain-containing protein</fullName>
    </recommendedName>
</protein>
<evidence type="ECO:0000256" key="1">
    <source>
        <dbReference type="SAM" id="Phobius"/>
    </source>
</evidence>
<dbReference type="Proteomes" id="UP000176480">
    <property type="component" value="Unassembled WGS sequence"/>
</dbReference>
<dbReference type="EMBL" id="MGAR01000004">
    <property type="protein sequence ID" value="OGK52628.1"/>
    <property type="molecule type" value="Genomic_DNA"/>
</dbReference>
<accession>A0A1F7JAG0</accession>
<feature type="transmembrane region" description="Helical" evidence="1">
    <location>
        <begin position="204"/>
        <end position="221"/>
    </location>
</feature>
<dbReference type="GO" id="GO:0004175">
    <property type="term" value="F:endopeptidase activity"/>
    <property type="evidence" value="ECO:0007669"/>
    <property type="project" value="UniProtKB-ARBA"/>
</dbReference>
<feature type="transmembrane region" description="Helical" evidence="1">
    <location>
        <begin position="176"/>
        <end position="199"/>
    </location>
</feature>
<dbReference type="AlphaFoldDB" id="A0A1F7JAG0"/>
<dbReference type="Pfam" id="PF02517">
    <property type="entry name" value="Rce1-like"/>
    <property type="match status" value="1"/>
</dbReference>